<dbReference type="AlphaFoldDB" id="A0A918C740"/>
<dbReference type="Proteomes" id="UP000603865">
    <property type="component" value="Unassembled WGS sequence"/>
</dbReference>
<dbReference type="EMBL" id="BMQL01000010">
    <property type="protein sequence ID" value="GGR09072.1"/>
    <property type="molecule type" value="Genomic_DNA"/>
</dbReference>
<name>A0A918C740_9DEIO</name>
<evidence type="ECO:0000313" key="2">
    <source>
        <dbReference type="EMBL" id="GGR09072.1"/>
    </source>
</evidence>
<proteinExistence type="predicted"/>
<dbReference type="InterPro" id="IPR003111">
    <property type="entry name" value="Lon_prtase_N"/>
</dbReference>
<comment type="caution">
    <text evidence="2">The sequence shown here is derived from an EMBL/GenBank/DDBJ whole genome shotgun (WGS) entry which is preliminary data.</text>
</comment>
<dbReference type="InterPro" id="IPR046336">
    <property type="entry name" value="Lon_prtase_N_sf"/>
</dbReference>
<keyword evidence="3" id="KW-1185">Reference proteome</keyword>
<reference evidence="2" key="1">
    <citation type="journal article" date="2014" name="Int. J. Syst. Evol. Microbiol.">
        <title>Complete genome sequence of Corynebacterium casei LMG S-19264T (=DSM 44701T), isolated from a smear-ripened cheese.</title>
        <authorList>
            <consortium name="US DOE Joint Genome Institute (JGI-PGF)"/>
            <person name="Walter F."/>
            <person name="Albersmeier A."/>
            <person name="Kalinowski J."/>
            <person name="Ruckert C."/>
        </authorList>
    </citation>
    <scope>NUCLEOTIDE SEQUENCE</scope>
    <source>
        <strain evidence="2">JCM 31311</strain>
    </source>
</reference>
<gene>
    <name evidence="2" type="ORF">GCM10008957_22420</name>
</gene>
<dbReference type="Gene3D" id="2.30.130.40">
    <property type="entry name" value="LON domain-like"/>
    <property type="match status" value="1"/>
</dbReference>
<evidence type="ECO:0000313" key="3">
    <source>
        <dbReference type="Proteomes" id="UP000603865"/>
    </source>
</evidence>
<accession>A0A918C740</accession>
<reference evidence="2" key="2">
    <citation type="submission" date="2020-09" db="EMBL/GenBank/DDBJ databases">
        <authorList>
            <person name="Sun Q."/>
            <person name="Ohkuma M."/>
        </authorList>
    </citation>
    <scope>NUCLEOTIDE SEQUENCE</scope>
    <source>
        <strain evidence="2">JCM 31311</strain>
    </source>
</reference>
<dbReference type="RefSeq" id="WP_189090348.1">
    <property type="nucleotide sequence ID" value="NZ_BMQL01000010.1"/>
</dbReference>
<dbReference type="SUPFAM" id="SSF88697">
    <property type="entry name" value="PUA domain-like"/>
    <property type="match status" value="1"/>
</dbReference>
<sequence>MSRSPIPLFPLPDLVLFPGLVLPLYIFEPRYRALLARVRQTGEPFGIVRIVESAELSDLENPKPLQERVAMFGTLAHLRDVTMHDDGTASIVVVGGERFYIEDFDTSTPYLSANVQQDPLSLPPGQEEISMALARRLLEGLLSVRPRDTQTVREHAPTDPLLLASFAATLLPLSSDQREQALGAADLLDRLEILISFLPRDERALN</sequence>
<dbReference type="PANTHER" id="PTHR46732:SF8">
    <property type="entry name" value="ATP-DEPENDENT PROTEASE LA (LON) DOMAIN PROTEIN"/>
    <property type="match status" value="1"/>
</dbReference>
<organism evidence="2 3">
    <name type="scientific">Deinococcus ruber</name>
    <dbReference type="NCBI Taxonomy" id="1848197"/>
    <lineage>
        <taxon>Bacteria</taxon>
        <taxon>Thermotogati</taxon>
        <taxon>Deinococcota</taxon>
        <taxon>Deinococci</taxon>
        <taxon>Deinococcales</taxon>
        <taxon>Deinococcaceae</taxon>
        <taxon>Deinococcus</taxon>
    </lineage>
</organism>
<evidence type="ECO:0000259" key="1">
    <source>
        <dbReference type="PROSITE" id="PS51787"/>
    </source>
</evidence>
<dbReference type="SMART" id="SM00464">
    <property type="entry name" value="LON"/>
    <property type="match status" value="1"/>
</dbReference>
<dbReference type="PANTHER" id="PTHR46732">
    <property type="entry name" value="ATP-DEPENDENT PROTEASE LA (LON) DOMAIN PROTEIN"/>
    <property type="match status" value="1"/>
</dbReference>
<protein>
    <recommendedName>
        <fullName evidence="1">Lon N-terminal domain-containing protein</fullName>
    </recommendedName>
</protein>
<dbReference type="PROSITE" id="PS51787">
    <property type="entry name" value="LON_N"/>
    <property type="match status" value="1"/>
</dbReference>
<dbReference type="InterPro" id="IPR015947">
    <property type="entry name" value="PUA-like_sf"/>
</dbReference>
<feature type="domain" description="Lon N-terminal" evidence="1">
    <location>
        <begin position="6"/>
        <end position="202"/>
    </location>
</feature>
<dbReference type="Pfam" id="PF02190">
    <property type="entry name" value="LON_substr_bdg"/>
    <property type="match status" value="1"/>
</dbReference>